<proteinExistence type="predicted"/>
<keyword evidence="3" id="KW-1185">Reference proteome</keyword>
<keyword evidence="1" id="KW-0812">Transmembrane</keyword>
<feature type="transmembrane region" description="Helical" evidence="1">
    <location>
        <begin position="12"/>
        <end position="33"/>
    </location>
</feature>
<dbReference type="EMBL" id="RJTM01000027">
    <property type="protein sequence ID" value="RNL91329.1"/>
    <property type="molecule type" value="Genomic_DNA"/>
</dbReference>
<accession>A0A3N0EUE4</accession>
<dbReference type="OrthoDB" id="965642at2"/>
<keyword evidence="1" id="KW-1133">Transmembrane helix</keyword>
<sequence>MEKNRKPHRRKTTISIIVFICAFVIAFAIAFYASRQYFSKDRVSELQQTVDEMNRKTPMEVDEITRLDSVAAKGDSDIFYYYTLPETEIAEINADTINKYVRPVIIDNAKNNPGLEILRKKKITMNYLYYDKNGEFIEEVAVRPDMYQ</sequence>
<keyword evidence="1" id="KW-0472">Membrane</keyword>
<reference evidence="2 3" key="1">
    <citation type="submission" date="2018-10" db="EMBL/GenBank/DDBJ databases">
        <title>Sinomicrobium pectinilyticum sp. nov., a pectinase-producing bacterium isolated from alkaline and saline soil, and emended description of the genus Sinomicrobium.</title>
        <authorList>
            <person name="Cheng B."/>
            <person name="Li C."/>
            <person name="Lai Q."/>
            <person name="Du M."/>
            <person name="Shao Z."/>
            <person name="Xu P."/>
            <person name="Yang C."/>
        </authorList>
    </citation>
    <scope>NUCLEOTIDE SEQUENCE [LARGE SCALE GENOMIC DNA]</scope>
    <source>
        <strain evidence="2 3">5DNS001</strain>
    </source>
</reference>
<evidence type="ECO:0000313" key="2">
    <source>
        <dbReference type="EMBL" id="RNL91329.1"/>
    </source>
</evidence>
<evidence type="ECO:0000313" key="3">
    <source>
        <dbReference type="Proteomes" id="UP000267469"/>
    </source>
</evidence>
<dbReference type="RefSeq" id="WP_123214868.1">
    <property type="nucleotide sequence ID" value="NZ_RJTM01000027.1"/>
</dbReference>
<dbReference type="Proteomes" id="UP000267469">
    <property type="component" value="Unassembled WGS sequence"/>
</dbReference>
<evidence type="ECO:0000256" key="1">
    <source>
        <dbReference type="SAM" id="Phobius"/>
    </source>
</evidence>
<gene>
    <name evidence="2" type="ORF">ED312_04745</name>
</gene>
<organism evidence="2 3">
    <name type="scientific">Sinomicrobium pectinilyticum</name>
    <dbReference type="NCBI Taxonomy" id="1084421"/>
    <lineage>
        <taxon>Bacteria</taxon>
        <taxon>Pseudomonadati</taxon>
        <taxon>Bacteroidota</taxon>
        <taxon>Flavobacteriia</taxon>
        <taxon>Flavobacteriales</taxon>
        <taxon>Flavobacteriaceae</taxon>
        <taxon>Sinomicrobium</taxon>
    </lineage>
</organism>
<dbReference type="Gene3D" id="3.30.300.250">
    <property type="match status" value="1"/>
</dbReference>
<comment type="caution">
    <text evidence="2">The sequence shown here is derived from an EMBL/GenBank/DDBJ whole genome shotgun (WGS) entry which is preliminary data.</text>
</comment>
<name>A0A3N0EUE4_SINP1</name>
<dbReference type="AlphaFoldDB" id="A0A3N0EUE4"/>
<protein>
    <submittedName>
        <fullName evidence="2">Uncharacterized protein</fullName>
    </submittedName>
</protein>